<dbReference type="CDD" id="cd02028">
    <property type="entry name" value="UMPK_like"/>
    <property type="match status" value="1"/>
</dbReference>
<dbReference type="EMBL" id="CP062983">
    <property type="protein sequence ID" value="QPC80713.1"/>
    <property type="molecule type" value="Genomic_DNA"/>
</dbReference>
<dbReference type="Gene3D" id="3.30.980.10">
    <property type="entry name" value="Threonyl-trna Synthetase, Chain A, domain 2"/>
    <property type="match status" value="1"/>
</dbReference>
<evidence type="ECO:0000313" key="2">
    <source>
        <dbReference type="EMBL" id="QPC80713.1"/>
    </source>
</evidence>
<dbReference type="Gene3D" id="3.40.50.300">
    <property type="entry name" value="P-loop containing nucleotide triphosphate hydrolases"/>
    <property type="match status" value="1"/>
</dbReference>
<accession>A0A7S8IDE6</accession>
<evidence type="ECO:0000259" key="1">
    <source>
        <dbReference type="Pfam" id="PF00485"/>
    </source>
</evidence>
<sequence length="582" mass="66357">MSVMNKDNIVISEPRDEVRVTFNKNLILSGPRGTILEDFVKTSEQTADTNHEAPVVAAIVDGKLRELTYPVEKDISVIPVLLDNSDGGRIYRRSLVLLMVAAADELWPGATVRVSYAVPDGGYYCEIEDRILDEDQLKQLEAHMRQIVEADEPITKRTVSIEEAQTLFKARHDHDKVRLLQYRHQDTLTMYRLRERDDYYYGYMVPSTGYLQTFSLLGANGGFILQYPHSAEPKTLQPIVTYSKLSKVFQQADEWLERLGVEDIGRLNQVVTQDRIQELILVAEALHEQNVAYIAYQIRQRHDAGTRLVLIAGPSSSGKTTFSKRLAIQLLAHGLHPFTLELDNYFVNRELTPRDEYGEYDFEALGALNLPLFNEHLIRLMNGELVQLPRFNFYNGQSEPGQEVQLRDKQIIIVEGIHGLNPNLVPAIPTERIFRIYVSALTQLNIDLHNRVSTTDVRLIRRIVRDATHRGYDATATLTRWESVRRGEKQNIFPYQENADVMFNSALTYELPALRPLAEPLLLQVTPGTPQHIEANRLLSFLRWVTPLTTLQASHIPDTSLLREFIGGSILHDYHPGKAMVL</sequence>
<dbReference type="InterPro" id="IPR006083">
    <property type="entry name" value="PRK/URK"/>
</dbReference>
<keyword evidence="3" id="KW-1185">Reference proteome</keyword>
<organism evidence="2 3">
    <name type="scientific">Phototrophicus methaneseepsis</name>
    <dbReference type="NCBI Taxonomy" id="2710758"/>
    <lineage>
        <taxon>Bacteria</taxon>
        <taxon>Bacillati</taxon>
        <taxon>Chloroflexota</taxon>
        <taxon>Candidatus Thermofontia</taxon>
        <taxon>Phototrophicales</taxon>
        <taxon>Phototrophicaceae</taxon>
        <taxon>Phototrophicus</taxon>
    </lineage>
</organism>
<proteinExistence type="predicted"/>
<keyword evidence="2" id="KW-0418">Kinase</keyword>
<protein>
    <submittedName>
        <fullName evidence="2">Nucleoside kinase</fullName>
    </submittedName>
</protein>
<keyword evidence="2" id="KW-0808">Transferase</keyword>
<dbReference type="SUPFAM" id="SSF55186">
    <property type="entry name" value="ThrRS/AlaRS common domain"/>
    <property type="match status" value="1"/>
</dbReference>
<dbReference type="SUPFAM" id="SSF52540">
    <property type="entry name" value="P-loop containing nucleoside triphosphate hydrolases"/>
    <property type="match status" value="1"/>
</dbReference>
<gene>
    <name evidence="2" type="ORF">G4Y79_13430</name>
</gene>
<dbReference type="AlphaFoldDB" id="A0A7S8IDE6"/>
<name>A0A7S8IDE6_9CHLR</name>
<reference evidence="2 3" key="1">
    <citation type="submission" date="2020-02" db="EMBL/GenBank/DDBJ databases">
        <authorList>
            <person name="Zheng R.K."/>
            <person name="Sun C.M."/>
        </authorList>
    </citation>
    <scope>NUCLEOTIDE SEQUENCE [LARGE SCALE GENOMIC DNA]</scope>
    <source>
        <strain evidence="3">rifampicinis</strain>
    </source>
</reference>
<dbReference type="Pfam" id="PF00485">
    <property type="entry name" value="PRK"/>
    <property type="match status" value="1"/>
</dbReference>
<dbReference type="GO" id="GO:0005524">
    <property type="term" value="F:ATP binding"/>
    <property type="evidence" value="ECO:0007669"/>
    <property type="project" value="InterPro"/>
</dbReference>
<evidence type="ECO:0000313" key="3">
    <source>
        <dbReference type="Proteomes" id="UP000594468"/>
    </source>
</evidence>
<dbReference type="PANTHER" id="PTHR10285">
    <property type="entry name" value="URIDINE KINASE"/>
    <property type="match status" value="1"/>
</dbReference>
<dbReference type="GO" id="GO:0016301">
    <property type="term" value="F:kinase activity"/>
    <property type="evidence" value="ECO:0007669"/>
    <property type="project" value="UniProtKB-KW"/>
</dbReference>
<feature type="domain" description="Phosphoribulokinase/uridine kinase" evidence="1">
    <location>
        <begin position="311"/>
        <end position="506"/>
    </location>
</feature>
<dbReference type="Proteomes" id="UP000594468">
    <property type="component" value="Chromosome"/>
</dbReference>
<dbReference type="KEGG" id="pmet:G4Y79_13430"/>
<dbReference type="InterPro" id="IPR018163">
    <property type="entry name" value="Thr/Ala-tRNA-synth_IIc_edit"/>
</dbReference>
<dbReference type="InterPro" id="IPR027417">
    <property type="entry name" value="P-loop_NTPase"/>
</dbReference>